<evidence type="ECO:0000256" key="1">
    <source>
        <dbReference type="SAM" id="SignalP"/>
    </source>
</evidence>
<feature type="chain" id="PRO_5003186817" description="Capsule assembly protein Wzi" evidence="1">
    <location>
        <begin position="21"/>
        <end position="470"/>
    </location>
</feature>
<dbReference type="Gene3D" id="2.40.160.130">
    <property type="entry name" value="Capsule assembly protein Wzi"/>
    <property type="match status" value="1"/>
</dbReference>
<proteinExistence type="predicted"/>
<evidence type="ECO:0000313" key="3">
    <source>
        <dbReference type="Proteomes" id="UP000008718"/>
    </source>
</evidence>
<reference key="1">
    <citation type="submission" date="2010-11" db="EMBL/GenBank/DDBJ databases">
        <title>The complete genome of Paludibacter propionicigenes DSM 17365.</title>
        <authorList>
            <consortium name="US DOE Joint Genome Institute (JGI-PGF)"/>
            <person name="Lucas S."/>
            <person name="Copeland A."/>
            <person name="Lapidus A."/>
            <person name="Bruce D."/>
            <person name="Goodwin L."/>
            <person name="Pitluck S."/>
            <person name="Kyrpides N."/>
            <person name="Mavromatis K."/>
            <person name="Ivanova N."/>
            <person name="Munk A.C."/>
            <person name="Brettin T."/>
            <person name="Detter J.C."/>
            <person name="Han C."/>
            <person name="Tapia R."/>
            <person name="Land M."/>
            <person name="Hauser L."/>
            <person name="Markowitz V."/>
            <person name="Cheng J.-F."/>
            <person name="Hugenholtz P."/>
            <person name="Woyke T."/>
            <person name="Wu D."/>
            <person name="Gronow S."/>
            <person name="Wellnitz S."/>
            <person name="Brambilla E."/>
            <person name="Klenk H.-P."/>
            <person name="Eisen J.A."/>
        </authorList>
    </citation>
    <scope>NUCLEOTIDE SEQUENCE</scope>
    <source>
        <strain>WB4</strain>
    </source>
</reference>
<dbReference type="EMBL" id="CP002345">
    <property type="protein sequence ID" value="ADQ79096.1"/>
    <property type="molecule type" value="Genomic_DNA"/>
</dbReference>
<accession>E4T302</accession>
<keyword evidence="1" id="KW-0732">Signal</keyword>
<dbReference type="InterPro" id="IPR026950">
    <property type="entry name" value="Caps_assemb_Wzi"/>
</dbReference>
<dbReference type="RefSeq" id="WP_013444465.1">
    <property type="nucleotide sequence ID" value="NC_014734.1"/>
</dbReference>
<gene>
    <name evidence="2" type="ordered locus">Palpr_0946</name>
</gene>
<dbReference type="HOGENOM" id="CLU_038260_0_0_10"/>
<feature type="signal peptide" evidence="1">
    <location>
        <begin position="1"/>
        <end position="20"/>
    </location>
</feature>
<organism evidence="2 3">
    <name type="scientific">Paludibacter propionicigenes (strain DSM 17365 / JCM 13257 / WB4)</name>
    <dbReference type="NCBI Taxonomy" id="694427"/>
    <lineage>
        <taxon>Bacteria</taxon>
        <taxon>Pseudomonadati</taxon>
        <taxon>Bacteroidota</taxon>
        <taxon>Bacteroidia</taxon>
        <taxon>Bacteroidales</taxon>
        <taxon>Paludibacteraceae</taxon>
        <taxon>Paludibacter</taxon>
    </lineage>
</organism>
<dbReference type="KEGG" id="ppn:Palpr_0946"/>
<dbReference type="AlphaFoldDB" id="E4T302"/>
<name>E4T302_PALPW</name>
<keyword evidence="3" id="KW-1185">Reference proteome</keyword>
<dbReference type="eggNOG" id="ENOG502Z7NG">
    <property type="taxonomic scope" value="Bacteria"/>
</dbReference>
<dbReference type="InterPro" id="IPR038636">
    <property type="entry name" value="Wzi_sf"/>
</dbReference>
<sequence length="470" mass="52356">MFKIRYILLFLIFLPVLTHAQNDTIKYNVGFMGVASSGKYAPFWLQSDQYGKISSSPFGVGVLAGVSKEFGAKKRLFDYRFKANLMLQTDKGKATAFLHEYYVQARFSVFDLTLGAREEQLGSQDSALSCGGILFSKNARPMPKITLGIERFTVVPFTYALLEVKGAISHGWFTDDIYTTNLFLHHKYLYGRVGGELPVHIEYGVDHVAQWGGSVPGYGKQPSSIFDFKSIFLGHSGGADATRNDQLNALGNHIISQHLKLELDIADFRVSGYWQNLAEDGPVKLMWYAMNKADGLWGVSVRNTEFPFIEGIVYEYLNTTDQSGPYHDKDGLVYGGADDYLNNGIYQNGWTYYSRTISTPFLSSPLYNANGGVSIQNNRVIVHHFGIDGSVSGYSYKFLSSFSKNYGTYSAPFATNGIKNTSCLLEVSKKYPRWANIELRCSAGADFGKLYGNSVGCLFSILKTGNLFKY</sequence>
<dbReference type="OrthoDB" id="596512at2"/>
<dbReference type="STRING" id="694427.Palpr_0946"/>
<dbReference type="Pfam" id="PF14052">
    <property type="entry name" value="Caps_assemb_Wzi"/>
    <property type="match status" value="1"/>
</dbReference>
<protein>
    <recommendedName>
        <fullName evidence="4">Capsule assembly protein Wzi</fullName>
    </recommendedName>
</protein>
<dbReference type="TCDB" id="1.B.73.2.2">
    <property type="family name" value="the capsule biogenesis/assembly (cba) family"/>
</dbReference>
<evidence type="ECO:0008006" key="4">
    <source>
        <dbReference type="Google" id="ProtNLM"/>
    </source>
</evidence>
<dbReference type="Proteomes" id="UP000008718">
    <property type="component" value="Chromosome"/>
</dbReference>
<evidence type="ECO:0000313" key="2">
    <source>
        <dbReference type="EMBL" id="ADQ79096.1"/>
    </source>
</evidence>
<reference evidence="2 3" key="2">
    <citation type="journal article" date="2011" name="Stand. Genomic Sci.">
        <title>Complete genome sequence of Paludibacter propionicigenes type strain (WB4).</title>
        <authorList>
            <person name="Gronow S."/>
            <person name="Munk C."/>
            <person name="Lapidus A."/>
            <person name="Nolan M."/>
            <person name="Lucas S."/>
            <person name="Hammon N."/>
            <person name="Deshpande S."/>
            <person name="Cheng J.F."/>
            <person name="Tapia R."/>
            <person name="Han C."/>
            <person name="Goodwin L."/>
            <person name="Pitluck S."/>
            <person name="Liolios K."/>
            <person name="Ivanova N."/>
            <person name="Mavromatis K."/>
            <person name="Mikhailova N."/>
            <person name="Pati A."/>
            <person name="Chen A."/>
            <person name="Palaniappan K."/>
            <person name="Land M."/>
            <person name="Hauser L."/>
            <person name="Chang Y.J."/>
            <person name="Jeffries C.D."/>
            <person name="Brambilla E."/>
            <person name="Rohde M."/>
            <person name="Goker M."/>
            <person name="Detter J.C."/>
            <person name="Woyke T."/>
            <person name="Bristow J."/>
            <person name="Eisen J.A."/>
            <person name="Markowitz V."/>
            <person name="Hugenholtz P."/>
            <person name="Kyrpides N.C."/>
            <person name="Klenk H.P."/>
        </authorList>
    </citation>
    <scope>NUCLEOTIDE SEQUENCE [LARGE SCALE GENOMIC DNA]</scope>
    <source>
        <strain evidence="3">DSM 17365 / JCM 13257 / WB4</strain>
    </source>
</reference>